<accession>A0ABR9DJH2</accession>
<dbReference type="SUPFAM" id="SSF81593">
    <property type="entry name" value="Nucleotidyltransferase substrate binding subunit/domain"/>
    <property type="match status" value="1"/>
</dbReference>
<dbReference type="Gene3D" id="1.20.120.330">
    <property type="entry name" value="Nucleotidyltransferases domain 2"/>
    <property type="match status" value="1"/>
</dbReference>
<gene>
    <name evidence="1" type="ORF">EBB_18525</name>
</gene>
<reference evidence="1 2" key="1">
    <citation type="submission" date="2020-09" db="EMBL/GenBank/DDBJ databases">
        <title>Methylomonas albis sp. nov. and Methylomonas fluvii sp. nov.: Two cold-adapted methanotrophs from the River Elbe and an amended description of Methylovulum psychrotolerans strain Eb1.</title>
        <authorList>
            <person name="Bussmann I.K."/>
            <person name="Klings K.-W."/>
            <person name="Warnstedt J."/>
            <person name="Hoppert M."/>
            <person name="Saborowski A."/>
            <person name="Horn F."/>
            <person name="Liebner S."/>
        </authorList>
    </citation>
    <scope>NUCLEOTIDE SEQUENCE [LARGE SCALE GENOMIC DNA]</scope>
    <source>
        <strain evidence="1 2">EbB</strain>
    </source>
</reference>
<dbReference type="EMBL" id="JACXST010000003">
    <property type="protein sequence ID" value="MBD9362468.1"/>
    <property type="molecule type" value="Genomic_DNA"/>
</dbReference>
<sequence length="171" mass="19788">MTADEARLLKENLSSCRERIESLKYSLNKNLPIFPLNLETLSRLSAEQKEAIDALILRYSQCVSMIQDQLFRSIALAEQEDIHAKSNRDKSLLMEKLGALKSADDFSVAIVLRNKFAHHYPEESRKQLDRLNLLIKESKFVIDVFDNITRYLADKHLLMPVILSEKNDVRQ</sequence>
<protein>
    <submittedName>
        <fullName evidence="1">Uncharacterized protein</fullName>
    </submittedName>
</protein>
<proteinExistence type="predicted"/>
<dbReference type="Proteomes" id="UP000641152">
    <property type="component" value="Unassembled WGS sequence"/>
</dbReference>
<name>A0ABR9DJH2_9GAMM</name>
<dbReference type="RefSeq" id="WP_192395243.1">
    <property type="nucleotide sequence ID" value="NZ_CAJHIU010000003.1"/>
</dbReference>
<comment type="caution">
    <text evidence="1">The sequence shown here is derived from an EMBL/GenBank/DDBJ whole genome shotgun (WGS) entry which is preliminary data.</text>
</comment>
<evidence type="ECO:0000313" key="2">
    <source>
        <dbReference type="Proteomes" id="UP000641152"/>
    </source>
</evidence>
<evidence type="ECO:0000313" key="1">
    <source>
        <dbReference type="EMBL" id="MBD9362468.1"/>
    </source>
</evidence>
<keyword evidence="2" id="KW-1185">Reference proteome</keyword>
<organism evidence="1 2">
    <name type="scientific">Methylomonas fluvii</name>
    <dbReference type="NCBI Taxonomy" id="1854564"/>
    <lineage>
        <taxon>Bacteria</taxon>
        <taxon>Pseudomonadati</taxon>
        <taxon>Pseudomonadota</taxon>
        <taxon>Gammaproteobacteria</taxon>
        <taxon>Methylococcales</taxon>
        <taxon>Methylococcaceae</taxon>
        <taxon>Methylomonas</taxon>
    </lineage>
</organism>